<keyword evidence="3" id="KW-0813">Transport</keyword>
<keyword evidence="7 8" id="KW-0472">Membrane</keyword>
<dbReference type="PANTHER" id="PTHR30472">
    <property type="entry name" value="FERRIC ENTEROBACTIN TRANSPORT SYSTEM PERMEASE PROTEIN"/>
    <property type="match status" value="1"/>
</dbReference>
<evidence type="ECO:0000256" key="3">
    <source>
        <dbReference type="ARBA" id="ARBA00022448"/>
    </source>
</evidence>
<sequence length="346" mass="35167">MTMPQARATENAGPQTRRRVLLMASGCAVLLLVCIASLIAGARTVSISTVAAALFAYDGGNADHIAIADYRLPRTLLGLMCGAAFGVSGALMQATTRNPLADPGLLGVNAGAAFFVTVAAGVFGVQAMGAQLGFAFLGAIAATLMVHALGSVGRDGATPLRLLLAGVAITAVLGGFGQAVTLLNPMAFDSLRVWMIGSLAGRDTGVVYAVAPFIVAGLMLALLVSPSMNAIALGEDQARALGTRIAGSRLMAAVSVTLLAGAATAAVGPIGFVGLMAPHVVRWLFGPDQRLVVAGTMVFAPILLISADILGRFLLRPGELEAGIVTAFVGAPVLILLVRRSKVSRL</sequence>
<dbReference type="GO" id="GO:0005886">
    <property type="term" value="C:plasma membrane"/>
    <property type="evidence" value="ECO:0007669"/>
    <property type="project" value="UniProtKB-SubCell"/>
</dbReference>
<organism evidence="9 10">
    <name type="scientific">Hoeflea marina</name>
    <dbReference type="NCBI Taxonomy" id="274592"/>
    <lineage>
        <taxon>Bacteria</taxon>
        <taxon>Pseudomonadati</taxon>
        <taxon>Pseudomonadota</taxon>
        <taxon>Alphaproteobacteria</taxon>
        <taxon>Hyphomicrobiales</taxon>
        <taxon>Rhizobiaceae</taxon>
        <taxon>Hoeflea</taxon>
    </lineage>
</organism>
<dbReference type="GO" id="GO:0033214">
    <property type="term" value="P:siderophore-iron import into cell"/>
    <property type="evidence" value="ECO:0007669"/>
    <property type="project" value="TreeGrafter"/>
</dbReference>
<evidence type="ECO:0000313" key="9">
    <source>
        <dbReference type="EMBL" id="PWW04143.1"/>
    </source>
</evidence>
<comment type="caution">
    <text evidence="9">The sequence shown here is derived from an EMBL/GenBank/DDBJ whole genome shotgun (WGS) entry which is preliminary data.</text>
</comment>
<feature type="transmembrane region" description="Helical" evidence="8">
    <location>
        <begin position="162"/>
        <end position="184"/>
    </location>
</feature>
<comment type="subcellular location">
    <subcellularLocation>
        <location evidence="1">Cell membrane</location>
        <topology evidence="1">Multi-pass membrane protein</topology>
    </subcellularLocation>
</comment>
<feature type="transmembrane region" description="Helical" evidence="8">
    <location>
        <begin position="106"/>
        <end position="125"/>
    </location>
</feature>
<gene>
    <name evidence="9" type="ORF">DFR52_101834</name>
</gene>
<evidence type="ECO:0000256" key="2">
    <source>
        <dbReference type="ARBA" id="ARBA00007935"/>
    </source>
</evidence>
<keyword evidence="6 8" id="KW-1133">Transmembrane helix</keyword>
<dbReference type="PANTHER" id="PTHR30472:SF1">
    <property type="entry name" value="FE(3+) DICITRATE TRANSPORT SYSTEM PERMEASE PROTEIN FECC-RELATED"/>
    <property type="match status" value="1"/>
</dbReference>
<feature type="transmembrane region" description="Helical" evidence="8">
    <location>
        <begin position="291"/>
        <end position="314"/>
    </location>
</feature>
<name>A0A317PRN8_9HYPH</name>
<keyword evidence="10" id="KW-1185">Reference proteome</keyword>
<feature type="transmembrane region" description="Helical" evidence="8">
    <location>
        <begin position="132"/>
        <end position="150"/>
    </location>
</feature>
<dbReference type="Pfam" id="PF01032">
    <property type="entry name" value="FecCD"/>
    <property type="match status" value="1"/>
</dbReference>
<keyword evidence="5 8" id="KW-0812">Transmembrane</keyword>
<dbReference type="CDD" id="cd06550">
    <property type="entry name" value="TM_ABC_iron-siderophores_like"/>
    <property type="match status" value="1"/>
</dbReference>
<dbReference type="InterPro" id="IPR000522">
    <property type="entry name" value="ABC_transptr_permease_BtuC"/>
</dbReference>
<protein>
    <submittedName>
        <fullName evidence="9">Iron complex transport system permease protein</fullName>
    </submittedName>
</protein>
<comment type="similarity">
    <text evidence="2">Belongs to the binding-protein-dependent transport system permease family. FecCD subfamily.</text>
</comment>
<evidence type="ECO:0000256" key="6">
    <source>
        <dbReference type="ARBA" id="ARBA00022989"/>
    </source>
</evidence>
<feature type="transmembrane region" description="Helical" evidence="8">
    <location>
        <begin position="20"/>
        <end position="39"/>
    </location>
</feature>
<dbReference type="InterPro" id="IPR037294">
    <property type="entry name" value="ABC_BtuC-like"/>
</dbReference>
<keyword evidence="4" id="KW-1003">Cell membrane</keyword>
<evidence type="ECO:0000313" key="10">
    <source>
        <dbReference type="Proteomes" id="UP000246352"/>
    </source>
</evidence>
<accession>A0A317PRN8</accession>
<evidence type="ECO:0000256" key="5">
    <source>
        <dbReference type="ARBA" id="ARBA00022692"/>
    </source>
</evidence>
<dbReference type="Proteomes" id="UP000246352">
    <property type="component" value="Unassembled WGS sequence"/>
</dbReference>
<dbReference type="AlphaFoldDB" id="A0A317PRN8"/>
<evidence type="ECO:0000256" key="4">
    <source>
        <dbReference type="ARBA" id="ARBA00022475"/>
    </source>
</evidence>
<dbReference type="FunFam" id="1.10.3470.10:FF:000001">
    <property type="entry name" value="Vitamin B12 ABC transporter permease BtuC"/>
    <property type="match status" value="1"/>
</dbReference>
<dbReference type="EMBL" id="QGTR01000001">
    <property type="protein sequence ID" value="PWW04143.1"/>
    <property type="molecule type" value="Genomic_DNA"/>
</dbReference>
<evidence type="ECO:0000256" key="1">
    <source>
        <dbReference type="ARBA" id="ARBA00004651"/>
    </source>
</evidence>
<dbReference type="Gene3D" id="1.10.3470.10">
    <property type="entry name" value="ABC transporter involved in vitamin B12 uptake, BtuC"/>
    <property type="match status" value="1"/>
</dbReference>
<evidence type="ECO:0000256" key="7">
    <source>
        <dbReference type="ARBA" id="ARBA00023136"/>
    </source>
</evidence>
<feature type="transmembrane region" description="Helical" evidence="8">
    <location>
        <begin position="75"/>
        <end position="94"/>
    </location>
</feature>
<reference evidence="9 10" key="1">
    <citation type="submission" date="2018-05" db="EMBL/GenBank/DDBJ databases">
        <title>Genomic Encyclopedia of Type Strains, Phase IV (KMG-IV): sequencing the most valuable type-strain genomes for metagenomic binning, comparative biology and taxonomic classification.</title>
        <authorList>
            <person name="Goeker M."/>
        </authorList>
    </citation>
    <scope>NUCLEOTIDE SEQUENCE [LARGE SCALE GENOMIC DNA]</scope>
    <source>
        <strain evidence="9 10">DSM 16791</strain>
    </source>
</reference>
<feature type="transmembrane region" description="Helical" evidence="8">
    <location>
        <begin position="250"/>
        <end position="279"/>
    </location>
</feature>
<feature type="transmembrane region" description="Helical" evidence="8">
    <location>
        <begin position="320"/>
        <end position="338"/>
    </location>
</feature>
<feature type="transmembrane region" description="Helical" evidence="8">
    <location>
        <begin position="205"/>
        <end position="224"/>
    </location>
</feature>
<evidence type="ECO:0000256" key="8">
    <source>
        <dbReference type="SAM" id="Phobius"/>
    </source>
</evidence>
<dbReference type="SUPFAM" id="SSF81345">
    <property type="entry name" value="ABC transporter involved in vitamin B12 uptake, BtuC"/>
    <property type="match status" value="1"/>
</dbReference>
<proteinExistence type="inferred from homology"/>
<dbReference type="GO" id="GO:0022857">
    <property type="term" value="F:transmembrane transporter activity"/>
    <property type="evidence" value="ECO:0007669"/>
    <property type="project" value="InterPro"/>
</dbReference>